<dbReference type="GO" id="GO:0005960">
    <property type="term" value="C:glycine cleavage complex"/>
    <property type="evidence" value="ECO:0007669"/>
    <property type="project" value="TreeGrafter"/>
</dbReference>
<dbReference type="GO" id="GO:0009941">
    <property type="term" value="C:chloroplast envelope"/>
    <property type="evidence" value="ECO:0007669"/>
    <property type="project" value="TreeGrafter"/>
</dbReference>
<dbReference type="InterPro" id="IPR015421">
    <property type="entry name" value="PyrdxlP-dep_Trfase_major"/>
</dbReference>
<dbReference type="InterPro" id="IPR020581">
    <property type="entry name" value="GDC_P"/>
</dbReference>
<keyword evidence="5" id="KW-1185">Reference proteome</keyword>
<evidence type="ECO:0000256" key="2">
    <source>
        <dbReference type="SAM" id="MobiDB-lite"/>
    </source>
</evidence>
<dbReference type="GO" id="GO:0004375">
    <property type="term" value="F:glycine dehydrogenase (decarboxylating) activity"/>
    <property type="evidence" value="ECO:0007669"/>
    <property type="project" value="InterPro"/>
</dbReference>
<dbReference type="GO" id="GO:0030170">
    <property type="term" value="F:pyridoxal phosphate binding"/>
    <property type="evidence" value="ECO:0007669"/>
    <property type="project" value="TreeGrafter"/>
</dbReference>
<proteinExistence type="predicted"/>
<dbReference type="Proteomes" id="UP000807159">
    <property type="component" value="Chromosome 18"/>
</dbReference>
<feature type="domain" description="Glycine cleavage system P-protein N-terminal" evidence="3">
    <location>
        <begin position="106"/>
        <end position="205"/>
    </location>
</feature>
<accession>A0A8T2WMD3</accession>
<evidence type="ECO:0000256" key="1">
    <source>
        <dbReference type="ARBA" id="ARBA00023002"/>
    </source>
</evidence>
<dbReference type="PANTHER" id="PTHR11773:SF1">
    <property type="entry name" value="GLYCINE DEHYDROGENASE (DECARBOXYLATING), MITOCHONDRIAL"/>
    <property type="match status" value="1"/>
</dbReference>
<protein>
    <recommendedName>
        <fullName evidence="3">Glycine cleavage system P-protein N-terminal domain-containing protein</fullName>
    </recommendedName>
</protein>
<dbReference type="GO" id="GO:0005739">
    <property type="term" value="C:mitochondrion"/>
    <property type="evidence" value="ECO:0007669"/>
    <property type="project" value="TreeGrafter"/>
</dbReference>
<dbReference type="GO" id="GO:0048046">
    <property type="term" value="C:apoplast"/>
    <property type="evidence" value="ECO:0007669"/>
    <property type="project" value="TreeGrafter"/>
</dbReference>
<reference evidence="4" key="1">
    <citation type="journal article" date="2021" name="J. Hered.">
        <title>Genome Assembly of Salicaceae Populus deltoides (Eastern Cottonwood) I-69 Based on Nanopore Sequencing and Hi-C Technologies.</title>
        <authorList>
            <person name="Bai S."/>
            <person name="Wu H."/>
            <person name="Zhang J."/>
            <person name="Pan Z."/>
            <person name="Zhao W."/>
            <person name="Li Z."/>
            <person name="Tong C."/>
        </authorList>
    </citation>
    <scope>NUCLEOTIDE SEQUENCE</scope>
    <source>
        <tissue evidence="4">Leaf</tissue>
    </source>
</reference>
<feature type="compositionally biased region" description="Low complexity" evidence="2">
    <location>
        <begin position="31"/>
        <end position="40"/>
    </location>
</feature>
<dbReference type="GO" id="GO:0019464">
    <property type="term" value="P:glycine decarboxylation via glycine cleavage system"/>
    <property type="evidence" value="ECO:0007669"/>
    <property type="project" value="TreeGrafter"/>
</dbReference>
<evidence type="ECO:0000313" key="4">
    <source>
        <dbReference type="EMBL" id="KAH8482479.1"/>
    </source>
</evidence>
<dbReference type="AlphaFoldDB" id="A0A8T2WMD3"/>
<feature type="domain" description="Glycine cleavage system P-protein N-terminal" evidence="3">
    <location>
        <begin position="209"/>
        <end position="304"/>
    </location>
</feature>
<dbReference type="PANTHER" id="PTHR11773">
    <property type="entry name" value="GLYCINE DEHYDROGENASE, DECARBOXYLATING"/>
    <property type="match status" value="1"/>
</dbReference>
<evidence type="ECO:0000313" key="5">
    <source>
        <dbReference type="Proteomes" id="UP000807159"/>
    </source>
</evidence>
<name>A0A8T2WMD3_POPDE</name>
<feature type="compositionally biased region" description="Polar residues" evidence="2">
    <location>
        <begin position="19"/>
        <end position="30"/>
    </location>
</feature>
<dbReference type="Gene3D" id="3.40.640.10">
    <property type="entry name" value="Type I PLP-dependent aspartate aminotransferase-like (Major domain)"/>
    <property type="match status" value="1"/>
</dbReference>
<dbReference type="SUPFAM" id="SSF53383">
    <property type="entry name" value="PLP-dependent transferases"/>
    <property type="match status" value="1"/>
</dbReference>
<dbReference type="GO" id="GO:0016594">
    <property type="term" value="F:glycine binding"/>
    <property type="evidence" value="ECO:0007669"/>
    <property type="project" value="TreeGrafter"/>
</dbReference>
<dbReference type="Pfam" id="PF02347">
    <property type="entry name" value="GDC-P"/>
    <property type="match status" value="2"/>
</dbReference>
<gene>
    <name evidence="4" type="ORF">H0E87_029791</name>
</gene>
<dbReference type="InterPro" id="IPR015424">
    <property type="entry name" value="PyrdxlP-dep_Trfase"/>
</dbReference>
<comment type="caution">
    <text evidence="4">The sequence shown here is derived from an EMBL/GenBank/DDBJ whole genome shotgun (WGS) entry which is preliminary data.</text>
</comment>
<evidence type="ECO:0000259" key="3">
    <source>
        <dbReference type="Pfam" id="PF02347"/>
    </source>
</evidence>
<sequence>MERARRLANRAILKRLVNGSKQSHNQARNESSLLNSSSSVSCTPSSYLSSLSSFGSTRPRSGLFPGNENSISHNVAAVSAGYYGVGSQIRSISVESLKPNDHFPRRHNSATPGEQTKMAELCGFDTLDLLIDATVPKSIRLDSMKFSKFDGGLTESQMIEHLKYLASKNKVFKSYIGMGYYDTHVTPVILTNIMENPAWYTQYTPSKLRYLRTRAGGFNLKVVTTDLKDIDYISGYVCGVLVQYPGTEGEVLDYGEFIKNAHARGVKVVMASDLLALTMLKPPGELGADIVIGSAQRFGVPMGYAFWCTLTNLVHDKAN</sequence>
<keyword evidence="1" id="KW-0560">Oxidoreductase</keyword>
<feature type="region of interest" description="Disordered" evidence="2">
    <location>
        <begin position="19"/>
        <end position="40"/>
    </location>
</feature>
<dbReference type="EMBL" id="JACEGQ020000018">
    <property type="protein sequence ID" value="KAH8482479.1"/>
    <property type="molecule type" value="Genomic_DNA"/>
</dbReference>
<dbReference type="InterPro" id="IPR049315">
    <property type="entry name" value="GDC-P_N"/>
</dbReference>
<organism evidence="4 5">
    <name type="scientific">Populus deltoides</name>
    <name type="common">Eastern poplar</name>
    <name type="synonym">Eastern cottonwood</name>
    <dbReference type="NCBI Taxonomy" id="3696"/>
    <lineage>
        <taxon>Eukaryota</taxon>
        <taxon>Viridiplantae</taxon>
        <taxon>Streptophyta</taxon>
        <taxon>Embryophyta</taxon>
        <taxon>Tracheophyta</taxon>
        <taxon>Spermatophyta</taxon>
        <taxon>Magnoliopsida</taxon>
        <taxon>eudicotyledons</taxon>
        <taxon>Gunneridae</taxon>
        <taxon>Pentapetalae</taxon>
        <taxon>rosids</taxon>
        <taxon>fabids</taxon>
        <taxon>Malpighiales</taxon>
        <taxon>Salicaceae</taxon>
        <taxon>Saliceae</taxon>
        <taxon>Populus</taxon>
    </lineage>
</organism>